<feature type="transmembrane region" description="Helical" evidence="2">
    <location>
        <begin position="55"/>
        <end position="74"/>
    </location>
</feature>
<feature type="compositionally biased region" description="Polar residues" evidence="1">
    <location>
        <begin position="237"/>
        <end position="247"/>
    </location>
</feature>
<dbReference type="PANTHER" id="PTHR34408">
    <property type="entry name" value="FAMILY PROTEIN, PUTATIVE-RELATED"/>
    <property type="match status" value="1"/>
</dbReference>
<dbReference type="InterPro" id="IPR052354">
    <property type="entry name" value="Cell_Wall_Dynamics_Protein"/>
</dbReference>
<proteinExistence type="predicted"/>
<dbReference type="KEGG" id="mpro:BJP34_33060"/>
<feature type="region of interest" description="Disordered" evidence="1">
    <location>
        <begin position="298"/>
        <end position="319"/>
    </location>
</feature>
<dbReference type="EMBL" id="CP017599">
    <property type="protein sequence ID" value="AOX03619.1"/>
    <property type="molecule type" value="Genomic_DNA"/>
</dbReference>
<dbReference type="InterPro" id="IPR023346">
    <property type="entry name" value="Lysozyme-like_dom_sf"/>
</dbReference>
<dbReference type="InterPro" id="IPR025325">
    <property type="entry name" value="DUF4231"/>
</dbReference>
<keyword evidence="2" id="KW-0812">Transmembrane</keyword>
<evidence type="ECO:0000256" key="1">
    <source>
        <dbReference type="SAM" id="MobiDB-lite"/>
    </source>
</evidence>
<accession>A0A1D8U130</accession>
<reference evidence="4" key="1">
    <citation type="submission" date="2016-10" db="EMBL/GenBank/DDBJ databases">
        <title>Comparative genomics uncovers the prolific and rare metabolic potential of the cyanobacterial genus Moorea.</title>
        <authorList>
            <person name="Leao T."/>
            <person name="Castelao G."/>
            <person name="Korobeynikov A."/>
            <person name="Monroe E.A."/>
            <person name="Podell S."/>
            <person name="Glukhov E."/>
            <person name="Allen E."/>
            <person name="Gerwick W.H."/>
            <person name="Gerwick L."/>
        </authorList>
    </citation>
    <scope>NUCLEOTIDE SEQUENCE [LARGE SCALE GENOMIC DNA]</scope>
    <source>
        <strain evidence="4">PAL-8-15-08-1</strain>
    </source>
</reference>
<feature type="region of interest" description="Disordered" evidence="1">
    <location>
        <begin position="226"/>
        <end position="247"/>
    </location>
</feature>
<dbReference type="Proteomes" id="UP000177870">
    <property type="component" value="Chromosome"/>
</dbReference>
<keyword evidence="2" id="KW-0472">Membrane</keyword>
<dbReference type="RefSeq" id="WP_070395990.1">
    <property type="nucleotide sequence ID" value="NZ_CP017599.1"/>
</dbReference>
<evidence type="ECO:0000313" key="4">
    <source>
        <dbReference type="Proteomes" id="UP000177870"/>
    </source>
</evidence>
<keyword evidence="2" id="KW-1133">Transmembrane helix</keyword>
<feature type="region of interest" description="Disordered" evidence="1">
    <location>
        <begin position="354"/>
        <end position="380"/>
    </location>
</feature>
<name>A0A1D8U130_9CYAN</name>
<protein>
    <recommendedName>
        <fullName evidence="5">DUF4231 domain-containing protein</fullName>
    </recommendedName>
</protein>
<evidence type="ECO:0000256" key="2">
    <source>
        <dbReference type="SAM" id="Phobius"/>
    </source>
</evidence>
<sequence>MFKKRSYREKFKEEIGGLIDAIDLSDLQKRFIKARWLDQVLWLDKRANQCRNHYYALRMMTIIGGLIVPALVGINSRDGKIRVALGGTAFGLSQVVAISAAVEELFQYGKHYTQYRNSAESLKIEGWQFLHLSGPYRRVEKHTQAFTHFSSRVEGIIRKDVEGYISELEQDQEQVREQTKLILSQNLTPNLAQNLGMAQSQPNKQLQKPRIPEATQLPNDFPLRGGNPGHPFPQEFDPSNTFNTPANPSANDIPRIWQQEEGDEFVHPSEIQPNRFKTSSNAIPRIWQQEEGDEFVHPSEIQPNRFKTSSNGGTPSMVLLDDLTTSASNNTPMVWQEEDEDELTQPNQLEQLESTPLTENNNHDLTPPTDHSQDSVPCPPESDFVTPEVVADILKCPLKDVQTYLPEVLAGLEEKKILDKLTLIAAIATIGVETGGFRPINEYGDSKYFTKMYEGRKDLGNTQPGDGARYHGRGFIQITGRANYRDYGQKIGLGSTLEKNPEVALNPKIAAQILACYFYDRKVYQAARDGDWRKVRRLVNGGYNGWEQFYTFVQRAEHML</sequence>
<feature type="compositionally biased region" description="Polar residues" evidence="1">
    <location>
        <begin position="354"/>
        <end position="364"/>
    </location>
</feature>
<dbReference type="NCBIfam" id="NF033634">
    <property type="entry name" value="SLATT_1"/>
    <property type="match status" value="1"/>
</dbReference>
<evidence type="ECO:0000313" key="3">
    <source>
        <dbReference type="EMBL" id="AOX03619.1"/>
    </source>
</evidence>
<dbReference type="SUPFAM" id="SSF53955">
    <property type="entry name" value="Lysozyme-like"/>
    <property type="match status" value="1"/>
</dbReference>
<dbReference type="STRING" id="1458985.BJP34_33060"/>
<evidence type="ECO:0008006" key="5">
    <source>
        <dbReference type="Google" id="ProtNLM"/>
    </source>
</evidence>
<dbReference type="AlphaFoldDB" id="A0A1D8U130"/>
<gene>
    <name evidence="3" type="ORF">BJP34_33060</name>
</gene>
<organism evidence="3 4">
    <name type="scientific">Moorena producens PAL-8-15-08-1</name>
    <dbReference type="NCBI Taxonomy" id="1458985"/>
    <lineage>
        <taxon>Bacteria</taxon>
        <taxon>Bacillati</taxon>
        <taxon>Cyanobacteriota</taxon>
        <taxon>Cyanophyceae</taxon>
        <taxon>Coleofasciculales</taxon>
        <taxon>Coleofasciculaceae</taxon>
        <taxon>Moorena</taxon>
    </lineage>
</organism>
<feature type="compositionally biased region" description="Polar residues" evidence="1">
    <location>
        <begin position="301"/>
        <end position="314"/>
    </location>
</feature>
<dbReference type="Pfam" id="PF14015">
    <property type="entry name" value="DUF4231"/>
    <property type="match status" value="1"/>
</dbReference>
<dbReference type="Gene3D" id="1.10.530.10">
    <property type="match status" value="1"/>
</dbReference>